<sequence length="229" mass="24979">MDSIYIAVIGILTGIFVFGLKTGIGCGFSNIKKQNIIILAGVYFLISLIIGTSMDYIDMSYLQSITDMGMMLHVLVALLLIGAGIYTRKKWFCGHDVSKHSFLAISLPCPVCLTALFISCTMLASSLDWSGLSIGVLTGFVFFVSIIVSSLTFKRMGKTPETLGSVMMFLGIFYVLGAMIAPAYMEVKQMDLAPIAAGEFEIGPYLLFFVLILGGFILNHIKTKKFEEG</sequence>
<protein>
    <submittedName>
        <fullName evidence="2">Uncharacterized conserved protein UCP037409, membrane transporter, MTH672</fullName>
    </submittedName>
</protein>
<dbReference type="EMBL" id="CP002069">
    <property type="protein sequence ID" value="ADI74130.1"/>
    <property type="molecule type" value="Genomic_DNA"/>
</dbReference>
<feature type="transmembrane region" description="Helical" evidence="1">
    <location>
        <begin position="6"/>
        <end position="24"/>
    </location>
</feature>
<evidence type="ECO:0000313" key="3">
    <source>
        <dbReference type="Proteomes" id="UP000000391"/>
    </source>
</evidence>
<dbReference type="OrthoDB" id="107723at2157"/>
<feature type="transmembrane region" description="Helical" evidence="1">
    <location>
        <begin position="100"/>
        <end position="124"/>
    </location>
</feature>
<dbReference type="AlphaFoldDB" id="D7E7Q7"/>
<dbReference type="Proteomes" id="UP000000391">
    <property type="component" value="Chromosome"/>
</dbReference>
<dbReference type="Pfam" id="PF09930">
    <property type="entry name" value="DUF2162"/>
    <property type="match status" value="1"/>
</dbReference>
<keyword evidence="1" id="KW-1133">Transmembrane helix</keyword>
<dbReference type="PIRSF" id="PIRSF037409">
    <property type="entry name" value="UCP037409_transporter"/>
    <property type="match status" value="1"/>
</dbReference>
<dbReference type="GeneID" id="9346897"/>
<feature type="transmembrane region" description="Helical" evidence="1">
    <location>
        <begin position="165"/>
        <end position="185"/>
    </location>
</feature>
<dbReference type="RefSeq" id="WP_013194696.1">
    <property type="nucleotide sequence ID" value="NC_014253.1"/>
</dbReference>
<dbReference type="HOGENOM" id="CLU_096712_0_0_2"/>
<reference evidence="2 3" key="1">
    <citation type="submission" date="2010-06" db="EMBL/GenBank/DDBJ databases">
        <title>Complete sequence chromosome of Methanohalobium evestigatum Z-7303.</title>
        <authorList>
            <consortium name="US DOE Joint Genome Institute"/>
            <person name="Lucas S."/>
            <person name="Copeland A."/>
            <person name="Lapidus A."/>
            <person name="Cheng J.-F."/>
            <person name="Bruce D."/>
            <person name="Goodwin L."/>
            <person name="Pitluck S."/>
            <person name="Saunders E."/>
            <person name="Detter J.C."/>
            <person name="Han C."/>
            <person name="Tapia R."/>
            <person name="Land M."/>
            <person name="Hauser L."/>
            <person name="Kyrpides N."/>
            <person name="Mikhailova N."/>
            <person name="Sieprawska-Lupa M."/>
            <person name="Whitman W.B."/>
            <person name="Anderson I."/>
            <person name="Woyke T."/>
        </authorList>
    </citation>
    <scope>NUCLEOTIDE SEQUENCE [LARGE SCALE GENOMIC DNA]</scope>
    <source>
        <strain evidence="3">ATCC BAA-1072 / DSM 3721 / NBRC 107634 / OCM 161 / Z-7303</strain>
    </source>
</reference>
<evidence type="ECO:0000256" key="1">
    <source>
        <dbReference type="SAM" id="Phobius"/>
    </source>
</evidence>
<feature type="transmembrane region" description="Helical" evidence="1">
    <location>
        <begin position="69"/>
        <end position="88"/>
    </location>
</feature>
<name>D7E7Q7_METEZ</name>
<evidence type="ECO:0000313" key="2">
    <source>
        <dbReference type="EMBL" id="ADI74130.1"/>
    </source>
</evidence>
<organism evidence="2 3">
    <name type="scientific">Methanohalobium evestigatum (strain ATCC BAA-1072 / DSM 3721 / NBRC 107634 / OCM 161 / Z-7303)</name>
    <dbReference type="NCBI Taxonomy" id="644295"/>
    <lineage>
        <taxon>Archaea</taxon>
        <taxon>Methanobacteriati</taxon>
        <taxon>Methanobacteriota</taxon>
        <taxon>Stenosarchaea group</taxon>
        <taxon>Methanomicrobia</taxon>
        <taxon>Methanosarcinales</taxon>
        <taxon>Methanosarcinaceae</taxon>
        <taxon>Methanohalobium</taxon>
    </lineage>
</organism>
<feature type="transmembrane region" description="Helical" evidence="1">
    <location>
        <begin position="36"/>
        <end position="57"/>
    </location>
</feature>
<feature type="transmembrane region" description="Helical" evidence="1">
    <location>
        <begin position="205"/>
        <end position="221"/>
    </location>
</feature>
<keyword evidence="3" id="KW-1185">Reference proteome</keyword>
<keyword evidence="1" id="KW-0812">Transmembrane</keyword>
<proteinExistence type="predicted"/>
<dbReference type="STRING" id="644295.Metev_1264"/>
<keyword evidence="1" id="KW-0472">Membrane</keyword>
<dbReference type="InterPro" id="IPR017199">
    <property type="entry name" value="UCP037409_transporter"/>
</dbReference>
<feature type="transmembrane region" description="Helical" evidence="1">
    <location>
        <begin position="130"/>
        <end position="153"/>
    </location>
</feature>
<gene>
    <name evidence="2" type="ordered locus">Metev_1264</name>
</gene>
<accession>D7E7Q7</accession>
<dbReference type="KEGG" id="mev:Metev_1264"/>